<comment type="caution">
    <text evidence="3">The sequence shown here is derived from an EMBL/GenBank/DDBJ whole genome shotgun (WGS) entry which is preliminary data.</text>
</comment>
<dbReference type="GO" id="GO:0070403">
    <property type="term" value="F:NAD+ binding"/>
    <property type="evidence" value="ECO:0007669"/>
    <property type="project" value="InterPro"/>
</dbReference>
<dbReference type="SUPFAM" id="SSF51735">
    <property type="entry name" value="NAD(P)-binding Rossmann-fold domains"/>
    <property type="match status" value="1"/>
</dbReference>
<dbReference type="EMBL" id="VRLW01000001">
    <property type="protein sequence ID" value="KAA1260932.1"/>
    <property type="molecule type" value="Genomic_DNA"/>
</dbReference>
<dbReference type="InterPro" id="IPR046825">
    <property type="entry name" value="PDH_C"/>
</dbReference>
<dbReference type="InterPro" id="IPR036291">
    <property type="entry name" value="NAD(P)-bd_dom_sf"/>
</dbReference>
<evidence type="ECO:0000259" key="2">
    <source>
        <dbReference type="PROSITE" id="PS51176"/>
    </source>
</evidence>
<evidence type="ECO:0000313" key="4">
    <source>
        <dbReference type="Proteomes" id="UP000322699"/>
    </source>
</evidence>
<dbReference type="GO" id="GO:0004665">
    <property type="term" value="F:prephenate dehydrogenase (NADP+) activity"/>
    <property type="evidence" value="ECO:0007669"/>
    <property type="project" value="InterPro"/>
</dbReference>
<dbReference type="RefSeq" id="WP_068267272.1">
    <property type="nucleotide sequence ID" value="NZ_LWSK01000178.1"/>
</dbReference>
<feature type="domain" description="Prephenate/arogenate dehydrogenase" evidence="2">
    <location>
        <begin position="10"/>
        <end position="289"/>
    </location>
</feature>
<dbReference type="FunFam" id="3.40.50.720:FF:000208">
    <property type="entry name" value="Prephenate dehydrogenase"/>
    <property type="match status" value="1"/>
</dbReference>
<dbReference type="InterPro" id="IPR046826">
    <property type="entry name" value="PDH_N"/>
</dbReference>
<dbReference type="OrthoDB" id="9802008at2"/>
<dbReference type="InterPro" id="IPR050812">
    <property type="entry name" value="Preph/Arog_dehydrog"/>
</dbReference>
<dbReference type="PROSITE" id="PS51176">
    <property type="entry name" value="PDH_ADH"/>
    <property type="match status" value="1"/>
</dbReference>
<evidence type="ECO:0000313" key="3">
    <source>
        <dbReference type="EMBL" id="KAA1260932.1"/>
    </source>
</evidence>
<sequence length="289" mass="30765">MTRSQTTAPRRVAILGVGLLGGSVALSIRRQHPDVQLIGLVRDRSKGDALVARGLIDDFADSVANVCRDCDVVVVATPVDRLADFVIQAAKHSPSDCLITDVGSTKVEIVATVAADSLARLKFVAAHPIAGSEKSGADFATATLFDGKPVVLTPDTATPADLLQRATDFWTSVGGQTVVMSASEHDVHLASTSHVPHLVSALVARMVQQPAGQLVGSGWRDITRVAAGDPEMWTAICAANRNAILSEMERFAEHFDALKTIVASDDDDALHQWLAQAKETKLEVENLEF</sequence>
<dbReference type="InterPro" id="IPR003099">
    <property type="entry name" value="Prephen_DH"/>
</dbReference>
<gene>
    <name evidence="3" type="ORF">LF1_34740</name>
</gene>
<accession>A0A5B1CKS2</accession>
<dbReference type="Gene3D" id="3.40.50.720">
    <property type="entry name" value="NAD(P)-binding Rossmann-like Domain"/>
    <property type="match status" value="1"/>
</dbReference>
<dbReference type="PANTHER" id="PTHR21363">
    <property type="entry name" value="PREPHENATE DEHYDROGENASE"/>
    <property type="match status" value="1"/>
</dbReference>
<dbReference type="InterPro" id="IPR008927">
    <property type="entry name" value="6-PGluconate_DH-like_C_sf"/>
</dbReference>
<dbReference type="Pfam" id="PF20463">
    <property type="entry name" value="PDH_C"/>
    <property type="match status" value="1"/>
</dbReference>
<dbReference type="SUPFAM" id="SSF48179">
    <property type="entry name" value="6-phosphogluconate dehydrogenase C-terminal domain-like"/>
    <property type="match status" value="1"/>
</dbReference>
<proteinExistence type="predicted"/>
<reference evidence="3 4" key="1">
    <citation type="submission" date="2019-08" db="EMBL/GenBank/DDBJ databases">
        <title>Deep-cultivation of Planctomycetes and their phenomic and genomic characterization uncovers novel biology.</title>
        <authorList>
            <person name="Wiegand S."/>
            <person name="Jogler M."/>
            <person name="Boedeker C."/>
            <person name="Pinto D."/>
            <person name="Vollmers J."/>
            <person name="Rivas-Marin E."/>
            <person name="Kohn T."/>
            <person name="Peeters S.H."/>
            <person name="Heuer A."/>
            <person name="Rast P."/>
            <person name="Oberbeckmann S."/>
            <person name="Bunk B."/>
            <person name="Jeske O."/>
            <person name="Meyerdierks A."/>
            <person name="Storesund J.E."/>
            <person name="Kallscheuer N."/>
            <person name="Luecker S."/>
            <person name="Lage O.M."/>
            <person name="Pohl T."/>
            <person name="Merkel B.J."/>
            <person name="Hornburger P."/>
            <person name="Mueller R.-W."/>
            <person name="Bruemmer F."/>
            <person name="Labrenz M."/>
            <person name="Spormann A.M."/>
            <person name="Op Den Camp H."/>
            <person name="Overmann J."/>
            <person name="Amann R."/>
            <person name="Jetten M.S.M."/>
            <person name="Mascher T."/>
            <person name="Medema M.H."/>
            <person name="Devos D.P."/>
            <person name="Kaster A.-K."/>
            <person name="Ovreas L."/>
            <person name="Rohde M."/>
            <person name="Galperin M.Y."/>
            <person name="Jogler C."/>
        </authorList>
    </citation>
    <scope>NUCLEOTIDE SEQUENCE [LARGE SCALE GENOMIC DNA]</scope>
    <source>
        <strain evidence="3 4">LF1</strain>
    </source>
</reference>
<evidence type="ECO:0000256" key="1">
    <source>
        <dbReference type="ARBA" id="ARBA00023002"/>
    </source>
</evidence>
<dbReference type="Proteomes" id="UP000322699">
    <property type="component" value="Unassembled WGS sequence"/>
</dbReference>
<dbReference type="AlphaFoldDB" id="A0A5B1CKS2"/>
<protein>
    <submittedName>
        <fullName evidence="3">Prephenate dehydrogenase</fullName>
    </submittedName>
</protein>
<organism evidence="3 4">
    <name type="scientific">Rubripirellula obstinata</name>
    <dbReference type="NCBI Taxonomy" id="406547"/>
    <lineage>
        <taxon>Bacteria</taxon>
        <taxon>Pseudomonadati</taxon>
        <taxon>Planctomycetota</taxon>
        <taxon>Planctomycetia</taxon>
        <taxon>Pirellulales</taxon>
        <taxon>Pirellulaceae</taxon>
        <taxon>Rubripirellula</taxon>
    </lineage>
</organism>
<name>A0A5B1CKS2_9BACT</name>
<dbReference type="GO" id="GO:0006571">
    <property type="term" value="P:tyrosine biosynthetic process"/>
    <property type="evidence" value="ECO:0007669"/>
    <property type="project" value="InterPro"/>
</dbReference>
<keyword evidence="4" id="KW-1185">Reference proteome</keyword>
<dbReference type="Gene3D" id="1.10.3660.10">
    <property type="entry name" value="6-phosphogluconate dehydrogenase C-terminal like domain"/>
    <property type="match status" value="1"/>
</dbReference>
<dbReference type="Pfam" id="PF02153">
    <property type="entry name" value="PDH_N"/>
    <property type="match status" value="1"/>
</dbReference>
<keyword evidence="1" id="KW-0560">Oxidoreductase</keyword>
<dbReference type="GO" id="GO:0008977">
    <property type="term" value="F:prephenate dehydrogenase (NAD+) activity"/>
    <property type="evidence" value="ECO:0007669"/>
    <property type="project" value="InterPro"/>
</dbReference>
<dbReference type="PANTHER" id="PTHR21363:SF0">
    <property type="entry name" value="PREPHENATE DEHYDROGENASE [NADP(+)]"/>
    <property type="match status" value="1"/>
</dbReference>